<protein>
    <submittedName>
        <fullName evidence="2">Uncharacterized protein</fullName>
    </submittedName>
</protein>
<evidence type="ECO:0000313" key="2">
    <source>
        <dbReference type="EMBL" id="CAB5383717.1"/>
    </source>
</evidence>
<reference evidence="2" key="1">
    <citation type="submission" date="2020-05" db="EMBL/GenBank/DDBJ databases">
        <authorList>
            <person name="Rincon C."/>
            <person name="Sanders R I."/>
            <person name="Robbins C."/>
            <person name="Chaturvedi A."/>
        </authorList>
    </citation>
    <scope>NUCLEOTIDE SEQUENCE</scope>
    <source>
        <strain evidence="2">CHB12</strain>
    </source>
</reference>
<comment type="caution">
    <text evidence="2">The sequence shown here is derived from an EMBL/GenBank/DDBJ whole genome shotgun (WGS) entry which is preliminary data.</text>
</comment>
<sequence length="78" mass="9213">MAFFRCLGVWKIWWIHGKFVFEYLDAASGSLDADYDGSPTLWMCEWCSFRVFLCSGPVLGRVKSWNFDSQFFWMCGFQ</sequence>
<organism evidence="2 3">
    <name type="scientific">Rhizophagus irregularis</name>
    <dbReference type="NCBI Taxonomy" id="588596"/>
    <lineage>
        <taxon>Eukaryota</taxon>
        <taxon>Fungi</taxon>
        <taxon>Fungi incertae sedis</taxon>
        <taxon>Mucoromycota</taxon>
        <taxon>Glomeromycotina</taxon>
        <taxon>Glomeromycetes</taxon>
        <taxon>Glomerales</taxon>
        <taxon>Glomeraceae</taxon>
        <taxon>Rhizophagus</taxon>
    </lineage>
</organism>
<dbReference type="EMBL" id="CAGKOT010000049">
    <property type="protein sequence ID" value="CAB5383717.1"/>
    <property type="molecule type" value="Genomic_DNA"/>
</dbReference>
<dbReference type="OrthoDB" id="10395481at2759"/>
<dbReference type="AlphaFoldDB" id="A0A916EE11"/>
<feature type="chain" id="PRO_5038032460" evidence="1">
    <location>
        <begin position="18"/>
        <end position="78"/>
    </location>
</feature>
<dbReference type="Proteomes" id="UP000684084">
    <property type="component" value="Unassembled WGS sequence"/>
</dbReference>
<name>A0A916EE11_9GLOM</name>
<gene>
    <name evidence="2" type="ORF">CHRIB12_LOCUS18531</name>
</gene>
<accession>A0A916EE11</accession>
<evidence type="ECO:0000313" key="3">
    <source>
        <dbReference type="Proteomes" id="UP000684084"/>
    </source>
</evidence>
<evidence type="ECO:0000256" key="1">
    <source>
        <dbReference type="SAM" id="SignalP"/>
    </source>
</evidence>
<feature type="signal peptide" evidence="1">
    <location>
        <begin position="1"/>
        <end position="17"/>
    </location>
</feature>
<keyword evidence="1" id="KW-0732">Signal</keyword>
<proteinExistence type="predicted"/>